<dbReference type="Proteomes" id="UP000240357">
    <property type="component" value="Unassembled WGS sequence"/>
</dbReference>
<reference evidence="2 3" key="1">
    <citation type="submission" date="2018-03" db="EMBL/GenBank/DDBJ databases">
        <title>Adhaeribacter sp. HMF7605 Genome sequencing and assembly.</title>
        <authorList>
            <person name="Kang H."/>
            <person name="Kang J."/>
            <person name="Cha I."/>
            <person name="Kim H."/>
            <person name="Joh K."/>
        </authorList>
    </citation>
    <scope>NUCLEOTIDE SEQUENCE [LARGE SCALE GENOMIC DNA]</scope>
    <source>
        <strain evidence="2 3">HMF7605</strain>
    </source>
</reference>
<keyword evidence="1" id="KW-1133">Transmembrane helix</keyword>
<gene>
    <name evidence="2" type="ORF">AHMF7605_10835</name>
</gene>
<dbReference type="InterPro" id="IPR025635">
    <property type="entry name" value="DUF4293"/>
</dbReference>
<protein>
    <submittedName>
        <fullName evidence="2">DUF4293 domain-containing protein</fullName>
    </submittedName>
</protein>
<proteinExistence type="predicted"/>
<dbReference type="RefSeq" id="WP_106933428.1">
    <property type="nucleotide sequence ID" value="NZ_PYFT01000001.1"/>
</dbReference>
<feature type="transmembrane region" description="Helical" evidence="1">
    <location>
        <begin position="132"/>
        <end position="149"/>
    </location>
</feature>
<organism evidence="2 3">
    <name type="scientific">Adhaeribacter arboris</name>
    <dbReference type="NCBI Taxonomy" id="2072846"/>
    <lineage>
        <taxon>Bacteria</taxon>
        <taxon>Pseudomonadati</taxon>
        <taxon>Bacteroidota</taxon>
        <taxon>Cytophagia</taxon>
        <taxon>Cytophagales</taxon>
        <taxon>Hymenobacteraceae</taxon>
        <taxon>Adhaeribacter</taxon>
    </lineage>
</organism>
<comment type="caution">
    <text evidence="2">The sequence shown here is derived from an EMBL/GenBank/DDBJ whole genome shotgun (WGS) entry which is preliminary data.</text>
</comment>
<sequence>MIQRIQSVFLFLIAVALICLLFLPIWSKTDANGQEYVLNAFSLAAANTVNVTGTTTATVSKSTIVIAILAILAALVALYEIFQYKNRLTQMKLGFLNTLLLAGLMGSCFYYVSYVGEEIVKTPGRGEYQAGFYLPLLALALNALANRFIRRDEQLVRSVDRLR</sequence>
<feature type="transmembrane region" description="Helical" evidence="1">
    <location>
        <begin position="7"/>
        <end position="26"/>
    </location>
</feature>
<dbReference type="AlphaFoldDB" id="A0A2T2YP19"/>
<feature type="transmembrane region" description="Helical" evidence="1">
    <location>
        <begin position="94"/>
        <end position="112"/>
    </location>
</feature>
<keyword evidence="1" id="KW-0812">Transmembrane</keyword>
<feature type="transmembrane region" description="Helical" evidence="1">
    <location>
        <begin position="64"/>
        <end position="82"/>
    </location>
</feature>
<dbReference type="Pfam" id="PF14126">
    <property type="entry name" value="DUF4293"/>
    <property type="match status" value="1"/>
</dbReference>
<keyword evidence="1" id="KW-0472">Membrane</keyword>
<name>A0A2T2YP19_9BACT</name>
<dbReference type="EMBL" id="PYFT01000001">
    <property type="protein sequence ID" value="PSR57255.1"/>
    <property type="molecule type" value="Genomic_DNA"/>
</dbReference>
<evidence type="ECO:0000256" key="1">
    <source>
        <dbReference type="SAM" id="Phobius"/>
    </source>
</evidence>
<dbReference type="OrthoDB" id="594989at2"/>
<evidence type="ECO:0000313" key="2">
    <source>
        <dbReference type="EMBL" id="PSR57255.1"/>
    </source>
</evidence>
<keyword evidence="3" id="KW-1185">Reference proteome</keyword>
<evidence type="ECO:0000313" key="3">
    <source>
        <dbReference type="Proteomes" id="UP000240357"/>
    </source>
</evidence>
<accession>A0A2T2YP19</accession>